<dbReference type="Pfam" id="PF02179">
    <property type="entry name" value="BAG"/>
    <property type="match status" value="1"/>
</dbReference>
<reference evidence="4 5" key="1">
    <citation type="submission" date="2016-03" db="EMBL/GenBank/DDBJ databases">
        <title>Comparative genomics of Pseudogymnoascus destructans, the fungus causing white-nose syndrome of bats.</title>
        <authorList>
            <person name="Palmer J.M."/>
            <person name="Drees K.P."/>
            <person name="Foster J.T."/>
            <person name="Lindner D.L."/>
        </authorList>
    </citation>
    <scope>NUCLEOTIDE SEQUENCE [LARGE SCALE GENOMIC DNA]</scope>
    <source>
        <strain evidence="4 5">UAMH 10579</strain>
    </source>
</reference>
<dbReference type="OrthoDB" id="417450at2759"/>
<feature type="region of interest" description="Disordered" evidence="1">
    <location>
        <begin position="281"/>
        <end position="347"/>
    </location>
</feature>
<feature type="compositionally biased region" description="Basic residues" evidence="1">
    <location>
        <begin position="298"/>
        <end position="317"/>
    </location>
</feature>
<dbReference type="InterPro" id="IPR036533">
    <property type="entry name" value="BAG_dom_sf"/>
</dbReference>
<reference evidence="5" key="2">
    <citation type="journal article" date="2018" name="Nat. Commun.">
        <title>Extreme sensitivity to ultraviolet light in the fungal pathogen causing white-nose syndrome of bats.</title>
        <authorList>
            <person name="Palmer J.M."/>
            <person name="Drees K.P."/>
            <person name="Foster J.T."/>
            <person name="Lindner D.L."/>
        </authorList>
    </citation>
    <scope>NUCLEOTIDE SEQUENCE [LARGE SCALE GENOMIC DNA]</scope>
    <source>
        <strain evidence="5">UAMH 10579</strain>
    </source>
</reference>
<dbReference type="SUPFAM" id="SSF63491">
    <property type="entry name" value="BAG domain"/>
    <property type="match status" value="1"/>
</dbReference>
<dbReference type="GeneID" id="28835434"/>
<gene>
    <name evidence="4" type="ORF">VE01_02048</name>
</gene>
<dbReference type="InterPro" id="IPR003103">
    <property type="entry name" value="BAG_domain"/>
</dbReference>
<dbReference type="EMBL" id="KV460211">
    <property type="protein sequence ID" value="OBT99731.1"/>
    <property type="molecule type" value="Genomic_DNA"/>
</dbReference>
<feature type="domain" description="Ubiquitin-like" evidence="2">
    <location>
        <begin position="226"/>
        <end position="280"/>
    </location>
</feature>
<evidence type="ECO:0000259" key="2">
    <source>
        <dbReference type="PROSITE" id="PS50053"/>
    </source>
</evidence>
<evidence type="ECO:0000313" key="5">
    <source>
        <dbReference type="Proteomes" id="UP000091956"/>
    </source>
</evidence>
<protein>
    <recommendedName>
        <fullName evidence="6">BAG domain-containing protein</fullName>
    </recommendedName>
</protein>
<dbReference type="RefSeq" id="XP_018133464.1">
    <property type="nucleotide sequence ID" value="XM_018271561.1"/>
</dbReference>
<dbReference type="CDD" id="cd17039">
    <property type="entry name" value="Ubl_ubiquitin_like"/>
    <property type="match status" value="1"/>
</dbReference>
<dbReference type="PROSITE" id="PS51035">
    <property type="entry name" value="BAG"/>
    <property type="match status" value="1"/>
</dbReference>
<dbReference type="SMART" id="SM00264">
    <property type="entry name" value="BAG"/>
    <property type="match status" value="1"/>
</dbReference>
<feature type="compositionally biased region" description="Gly residues" evidence="1">
    <location>
        <begin position="327"/>
        <end position="336"/>
    </location>
</feature>
<evidence type="ECO:0000313" key="4">
    <source>
        <dbReference type="EMBL" id="OBT99731.1"/>
    </source>
</evidence>
<evidence type="ECO:0000259" key="3">
    <source>
        <dbReference type="PROSITE" id="PS51035"/>
    </source>
</evidence>
<dbReference type="AlphaFoldDB" id="A0A1B8GV61"/>
<dbReference type="PROSITE" id="PS50053">
    <property type="entry name" value="UBIQUITIN_2"/>
    <property type="match status" value="1"/>
</dbReference>
<dbReference type="SUPFAM" id="SSF54236">
    <property type="entry name" value="Ubiquitin-like"/>
    <property type="match status" value="1"/>
</dbReference>
<dbReference type="STRING" id="342668.A0A1B8GV61"/>
<dbReference type="Gene3D" id="3.10.20.90">
    <property type="entry name" value="Phosphatidylinositol 3-kinase Catalytic Subunit, Chain A, domain 1"/>
    <property type="match status" value="1"/>
</dbReference>
<dbReference type="InterPro" id="IPR000626">
    <property type="entry name" value="Ubiquitin-like_dom"/>
</dbReference>
<feature type="compositionally biased region" description="Low complexity" evidence="1">
    <location>
        <begin position="281"/>
        <end position="290"/>
    </location>
</feature>
<name>A0A1B8GV61_9PEZI</name>
<organism evidence="4 5">
    <name type="scientific">Pseudogymnoascus verrucosus</name>
    <dbReference type="NCBI Taxonomy" id="342668"/>
    <lineage>
        <taxon>Eukaryota</taxon>
        <taxon>Fungi</taxon>
        <taxon>Dikarya</taxon>
        <taxon>Ascomycota</taxon>
        <taxon>Pezizomycotina</taxon>
        <taxon>Leotiomycetes</taxon>
        <taxon>Thelebolales</taxon>
        <taxon>Thelebolaceae</taxon>
        <taxon>Pseudogymnoascus</taxon>
    </lineage>
</organism>
<sequence length="435" mass="46975">MFIKTNSHPTPHYSTSRLSNLLLSRPLVTPKSAHALAGVDRFPPQTPRRGSPSNQVKVASRAVASQGATTFTSLVQHLPDSLQSYLDAALVSVNSAYQQIPEPARDYIHEAAERSYLNTPVGLAGTTLVLVATIVSMSRWGSSFWTGGQRLSPFSSRSHAPPVITNDDFSYITSEDLAEPGRAYDPLSRPPASSDLEDDVLLLKNKGITYPLKFPAFSIGDGKLLVQDVRERAMVVLGIRNRPIKLLYKGKQLKDNEAFCRDYGLKDKSEVLCIVGEPQAGDSDSGLSDTGTGGSKDSKKKKNKKGKKGKSGKSKKKSDKDDVKEGQGQGAAGGGSRTDSPANAPKTPLEKLNAIASDFHTKILPLCIVYTANPPEDPKKKDFEHKKLGETIMTQVLLKLDGVDTEGDPEARQVRKDLVKETQGVLDGLDAAAAR</sequence>
<evidence type="ECO:0008006" key="6">
    <source>
        <dbReference type="Google" id="ProtNLM"/>
    </source>
</evidence>
<proteinExistence type="predicted"/>
<dbReference type="GO" id="GO:0051087">
    <property type="term" value="F:protein-folding chaperone binding"/>
    <property type="evidence" value="ECO:0007669"/>
    <property type="project" value="InterPro"/>
</dbReference>
<evidence type="ECO:0000256" key="1">
    <source>
        <dbReference type="SAM" id="MobiDB-lite"/>
    </source>
</evidence>
<dbReference type="Proteomes" id="UP000091956">
    <property type="component" value="Unassembled WGS sequence"/>
</dbReference>
<accession>A0A1B8GV61</accession>
<dbReference type="InterPro" id="IPR029071">
    <property type="entry name" value="Ubiquitin-like_domsf"/>
</dbReference>
<feature type="domain" description="BAG" evidence="3">
    <location>
        <begin position="372"/>
        <end position="433"/>
    </location>
</feature>
<keyword evidence="5" id="KW-1185">Reference proteome</keyword>
<dbReference type="Gene3D" id="1.20.58.120">
    <property type="entry name" value="BAG domain"/>
    <property type="match status" value="1"/>
</dbReference>